<dbReference type="RefSeq" id="WP_380126218.1">
    <property type="nucleotide sequence ID" value="NZ_JBHSIU010000082.1"/>
</dbReference>
<comment type="caution">
    <text evidence="1">The sequence shown here is derived from an EMBL/GenBank/DDBJ whole genome shotgun (WGS) entry which is preliminary data.</text>
</comment>
<name>A0ABV9WA02_9ACTN</name>
<organism evidence="1 2">
    <name type="scientific">Dactylosporangium cerinum</name>
    <dbReference type="NCBI Taxonomy" id="1434730"/>
    <lineage>
        <taxon>Bacteria</taxon>
        <taxon>Bacillati</taxon>
        <taxon>Actinomycetota</taxon>
        <taxon>Actinomycetes</taxon>
        <taxon>Micromonosporales</taxon>
        <taxon>Micromonosporaceae</taxon>
        <taxon>Dactylosporangium</taxon>
    </lineage>
</organism>
<protein>
    <submittedName>
        <fullName evidence="1">Uncharacterized protein</fullName>
    </submittedName>
</protein>
<keyword evidence="2" id="KW-1185">Reference proteome</keyword>
<accession>A0ABV9WA02</accession>
<dbReference type="EMBL" id="JBHSIU010000082">
    <property type="protein sequence ID" value="MFC5005577.1"/>
    <property type="molecule type" value="Genomic_DNA"/>
</dbReference>
<proteinExistence type="predicted"/>
<evidence type="ECO:0000313" key="2">
    <source>
        <dbReference type="Proteomes" id="UP001595912"/>
    </source>
</evidence>
<sequence length="54" mass="5660">MTNAFAVLHLLPMSDRDANGQDVLAGGQLFCPSAITFTVSCAIASHPQPLPSTF</sequence>
<dbReference type="Proteomes" id="UP001595912">
    <property type="component" value="Unassembled WGS sequence"/>
</dbReference>
<evidence type="ECO:0000313" key="1">
    <source>
        <dbReference type="EMBL" id="MFC5005577.1"/>
    </source>
</evidence>
<gene>
    <name evidence="1" type="ORF">ACFPIJ_48105</name>
</gene>
<reference evidence="2" key="1">
    <citation type="journal article" date="2019" name="Int. J. Syst. Evol. Microbiol.">
        <title>The Global Catalogue of Microorganisms (GCM) 10K type strain sequencing project: providing services to taxonomists for standard genome sequencing and annotation.</title>
        <authorList>
            <consortium name="The Broad Institute Genomics Platform"/>
            <consortium name="The Broad Institute Genome Sequencing Center for Infectious Disease"/>
            <person name="Wu L."/>
            <person name="Ma J."/>
        </authorList>
    </citation>
    <scope>NUCLEOTIDE SEQUENCE [LARGE SCALE GENOMIC DNA]</scope>
    <source>
        <strain evidence="2">CGMCC 4.7152</strain>
    </source>
</reference>